<dbReference type="EMBL" id="LJIJ01001354">
    <property type="protein sequence ID" value="ODM92014.1"/>
    <property type="molecule type" value="Genomic_DNA"/>
</dbReference>
<keyword evidence="4" id="KW-1185">Reference proteome</keyword>
<proteinExistence type="predicted"/>
<gene>
    <name evidence="3" type="ORF">Ocin01_14664</name>
</gene>
<dbReference type="AlphaFoldDB" id="A0A1D2MGM1"/>
<feature type="domain" description="Reelin" evidence="2">
    <location>
        <begin position="1"/>
        <end position="53"/>
    </location>
</feature>
<protein>
    <submittedName>
        <fullName evidence="3">Putative defense protein 3</fullName>
    </submittedName>
</protein>
<accession>A0A1D2MGM1</accession>
<evidence type="ECO:0000256" key="1">
    <source>
        <dbReference type="SAM" id="MobiDB-lite"/>
    </source>
</evidence>
<organism evidence="3 4">
    <name type="scientific">Orchesella cincta</name>
    <name type="common">Springtail</name>
    <name type="synonym">Podura cincta</name>
    <dbReference type="NCBI Taxonomy" id="48709"/>
    <lineage>
        <taxon>Eukaryota</taxon>
        <taxon>Metazoa</taxon>
        <taxon>Ecdysozoa</taxon>
        <taxon>Arthropoda</taxon>
        <taxon>Hexapoda</taxon>
        <taxon>Collembola</taxon>
        <taxon>Entomobryomorpha</taxon>
        <taxon>Entomobryoidea</taxon>
        <taxon>Orchesellidae</taxon>
        <taxon>Orchesellinae</taxon>
        <taxon>Orchesella</taxon>
    </lineage>
</organism>
<name>A0A1D2MGM1_ORCCI</name>
<feature type="region of interest" description="Disordered" evidence="1">
    <location>
        <begin position="62"/>
        <end position="88"/>
    </location>
</feature>
<feature type="non-terminal residue" evidence="3">
    <location>
        <position position="88"/>
    </location>
</feature>
<reference evidence="3 4" key="1">
    <citation type="journal article" date="2016" name="Genome Biol. Evol.">
        <title>Gene Family Evolution Reflects Adaptation to Soil Environmental Stressors in the Genome of the Collembolan Orchesella cincta.</title>
        <authorList>
            <person name="Faddeeva-Vakhrusheva A."/>
            <person name="Derks M.F."/>
            <person name="Anvar S.Y."/>
            <person name="Agamennone V."/>
            <person name="Suring W."/>
            <person name="Smit S."/>
            <person name="van Straalen N.M."/>
            <person name="Roelofs D."/>
        </authorList>
    </citation>
    <scope>NUCLEOTIDE SEQUENCE [LARGE SCALE GENOMIC DNA]</scope>
    <source>
        <tissue evidence="3">Mixed pool</tissue>
    </source>
</reference>
<evidence type="ECO:0000313" key="4">
    <source>
        <dbReference type="Proteomes" id="UP000094527"/>
    </source>
</evidence>
<evidence type="ECO:0000259" key="2">
    <source>
        <dbReference type="PROSITE" id="PS51019"/>
    </source>
</evidence>
<sequence length="88" mass="10012">MWTAPHHFVGSVVFVATFWKSSRLYWPHIESDPIVVTKEIHQPNFSKDDLNYSHLQLLKSANSPQDRYDPNMLDNSDMLGVSPNKAGG</sequence>
<dbReference type="InterPro" id="IPR002861">
    <property type="entry name" value="Reeler_dom"/>
</dbReference>
<evidence type="ECO:0000313" key="3">
    <source>
        <dbReference type="EMBL" id="ODM92014.1"/>
    </source>
</evidence>
<dbReference type="Proteomes" id="UP000094527">
    <property type="component" value="Unassembled WGS sequence"/>
</dbReference>
<comment type="caution">
    <text evidence="3">The sequence shown here is derived from an EMBL/GenBank/DDBJ whole genome shotgun (WGS) entry which is preliminary data.</text>
</comment>
<dbReference type="PROSITE" id="PS51019">
    <property type="entry name" value="REELIN"/>
    <property type="match status" value="1"/>
</dbReference>